<evidence type="ECO:0000313" key="2">
    <source>
        <dbReference type="Proteomes" id="UP000266673"/>
    </source>
</evidence>
<reference evidence="1 2" key="1">
    <citation type="submission" date="2018-06" db="EMBL/GenBank/DDBJ databases">
        <title>Comparative genomics reveals the genomic features of Rhizophagus irregularis, R. cerebriforme, R. diaphanum and Gigaspora rosea, and their symbiotic lifestyle signature.</title>
        <authorList>
            <person name="Morin E."/>
            <person name="San Clemente H."/>
            <person name="Chen E.C.H."/>
            <person name="De La Providencia I."/>
            <person name="Hainaut M."/>
            <person name="Kuo A."/>
            <person name="Kohler A."/>
            <person name="Murat C."/>
            <person name="Tang N."/>
            <person name="Roy S."/>
            <person name="Loubradou J."/>
            <person name="Henrissat B."/>
            <person name="Grigoriev I.V."/>
            <person name="Corradi N."/>
            <person name="Roux C."/>
            <person name="Martin F.M."/>
        </authorList>
    </citation>
    <scope>NUCLEOTIDE SEQUENCE [LARGE SCALE GENOMIC DNA]</scope>
    <source>
        <strain evidence="1 2">DAOM 194757</strain>
    </source>
</reference>
<accession>A0A397TXP5</accession>
<dbReference type="Proteomes" id="UP000266673">
    <property type="component" value="Unassembled WGS sequence"/>
</dbReference>
<name>A0A397TXP5_9GLOM</name>
<evidence type="ECO:0000313" key="1">
    <source>
        <dbReference type="EMBL" id="RIB01638.1"/>
    </source>
</evidence>
<comment type="caution">
    <text evidence="1">The sequence shown here is derived from an EMBL/GenBank/DDBJ whole genome shotgun (WGS) entry which is preliminary data.</text>
</comment>
<protein>
    <submittedName>
        <fullName evidence="1">Uncharacterized protein</fullName>
    </submittedName>
</protein>
<dbReference type="EMBL" id="QKWP01003017">
    <property type="protein sequence ID" value="RIB01638.1"/>
    <property type="molecule type" value="Genomic_DNA"/>
</dbReference>
<keyword evidence="2" id="KW-1185">Reference proteome</keyword>
<proteinExistence type="predicted"/>
<gene>
    <name evidence="1" type="ORF">C2G38_2230210</name>
</gene>
<organism evidence="1 2">
    <name type="scientific">Gigaspora rosea</name>
    <dbReference type="NCBI Taxonomy" id="44941"/>
    <lineage>
        <taxon>Eukaryota</taxon>
        <taxon>Fungi</taxon>
        <taxon>Fungi incertae sedis</taxon>
        <taxon>Mucoromycota</taxon>
        <taxon>Glomeromycotina</taxon>
        <taxon>Glomeromycetes</taxon>
        <taxon>Diversisporales</taxon>
        <taxon>Gigasporaceae</taxon>
        <taxon>Gigaspora</taxon>
    </lineage>
</organism>
<dbReference type="AlphaFoldDB" id="A0A397TXP5"/>
<dbReference type="OrthoDB" id="2429015at2759"/>
<sequence>MSSQYKISQIAGEKYFTSTPTSEWSYFGYLEANYQNDDYIEKKNLKSCKVEDSGVKKKAEDNGNNLNCTHEQWNDKLESLLEPEEDQMLKKLKRLLFEIFDAFSLLYDNPLKNHNILEEEYINIYIYFVLKKALRRGNKAVQASTYRKLVMRQEECAYRSDGLAYITTEKQYIDYVINGTKEMSNFVQNA</sequence>